<organism evidence="1 2">
    <name type="scientific">Streptomyces piniterrae</name>
    <dbReference type="NCBI Taxonomy" id="2571125"/>
    <lineage>
        <taxon>Bacteria</taxon>
        <taxon>Bacillati</taxon>
        <taxon>Actinomycetota</taxon>
        <taxon>Actinomycetes</taxon>
        <taxon>Kitasatosporales</taxon>
        <taxon>Streptomycetaceae</taxon>
        <taxon>Streptomyces</taxon>
    </lineage>
</organism>
<dbReference type="AlphaFoldDB" id="A0A4U0MQB4"/>
<sequence>MNATQQHMLDTYRAAQRGEAAPILPGTGSVRAAREIRPGRVVRAIRRMRAALAARGETHVQCR</sequence>
<proteinExistence type="predicted"/>
<name>A0A4U0MQB4_9ACTN</name>
<accession>A0A4U0MQB4</accession>
<evidence type="ECO:0000313" key="1">
    <source>
        <dbReference type="EMBL" id="TJZ42756.1"/>
    </source>
</evidence>
<gene>
    <name evidence="1" type="ORF">FCH28_33180</name>
</gene>
<dbReference type="Proteomes" id="UP000308697">
    <property type="component" value="Unassembled WGS sequence"/>
</dbReference>
<comment type="caution">
    <text evidence="1">The sequence shown here is derived from an EMBL/GenBank/DDBJ whole genome shotgun (WGS) entry which is preliminary data.</text>
</comment>
<protein>
    <submittedName>
        <fullName evidence="1">Uncharacterized protein</fullName>
    </submittedName>
</protein>
<dbReference type="EMBL" id="SUMB01000015">
    <property type="protein sequence ID" value="TJZ42756.1"/>
    <property type="molecule type" value="Genomic_DNA"/>
</dbReference>
<keyword evidence="2" id="KW-1185">Reference proteome</keyword>
<reference evidence="1 2" key="1">
    <citation type="submission" date="2019-04" db="EMBL/GenBank/DDBJ databases">
        <title>Streptomyces piniterrae sp. nov., a heliquinomycin-producing actinomycete isolated from rhizosphere soil of Pinus yunnanensis.</title>
        <authorList>
            <person name="Zhuang X."/>
            <person name="Zhao J."/>
        </authorList>
    </citation>
    <scope>NUCLEOTIDE SEQUENCE [LARGE SCALE GENOMIC DNA]</scope>
    <source>
        <strain evidence="2">jys28</strain>
    </source>
</reference>
<dbReference type="OrthoDB" id="4333273at2"/>
<evidence type="ECO:0000313" key="2">
    <source>
        <dbReference type="Proteomes" id="UP000308697"/>
    </source>
</evidence>